<evidence type="ECO:0000313" key="3">
    <source>
        <dbReference type="Proteomes" id="UP000596063"/>
    </source>
</evidence>
<dbReference type="AlphaFoldDB" id="A0A7T4R104"/>
<dbReference type="Proteomes" id="UP000596063">
    <property type="component" value="Chromosome"/>
</dbReference>
<accession>A0A7T4R104</accession>
<reference evidence="2 3" key="1">
    <citation type="submission" date="2020-12" db="EMBL/GenBank/DDBJ databases">
        <authorList>
            <person name="Shan Y."/>
        </authorList>
    </citation>
    <scope>NUCLEOTIDE SEQUENCE [LARGE SCALE GENOMIC DNA]</scope>
    <source>
        <strain evidence="3">csc3.9</strain>
    </source>
</reference>
<keyword evidence="1" id="KW-0732">Signal</keyword>
<gene>
    <name evidence="2" type="ORF">I6N98_00710</name>
</gene>
<keyword evidence="3" id="KW-1185">Reference proteome</keyword>
<protein>
    <recommendedName>
        <fullName evidence="4">Lipoprotein</fullName>
    </recommendedName>
</protein>
<proteinExistence type="predicted"/>
<evidence type="ECO:0000256" key="1">
    <source>
        <dbReference type="SAM" id="SignalP"/>
    </source>
</evidence>
<feature type="chain" id="PRO_5032755643" description="Lipoprotein" evidence="1">
    <location>
        <begin position="21"/>
        <end position="161"/>
    </location>
</feature>
<dbReference type="PROSITE" id="PS51257">
    <property type="entry name" value="PROKAR_LIPOPROTEIN"/>
    <property type="match status" value="1"/>
</dbReference>
<sequence length="161" mass="17759">MRKSMTRTATALIASGLVITACSSSENGPQPKSDRIEIMYIASQTDQGVCRPEARITVDKKSTGLYKIHGETRYEDVRSNESTNIPLQFTFPGYDPDTGIAESRSSVGLNTDTPCEHLRIRASIEYCLYDDNRSEEQACQIPVNLIGEGFAELVVTDDYPG</sequence>
<evidence type="ECO:0000313" key="2">
    <source>
        <dbReference type="EMBL" id="QQD18431.1"/>
    </source>
</evidence>
<evidence type="ECO:0008006" key="4">
    <source>
        <dbReference type="Google" id="ProtNLM"/>
    </source>
</evidence>
<feature type="signal peptide" evidence="1">
    <location>
        <begin position="1"/>
        <end position="20"/>
    </location>
</feature>
<dbReference type="EMBL" id="CP066167">
    <property type="protein sequence ID" value="QQD18431.1"/>
    <property type="molecule type" value="Genomic_DNA"/>
</dbReference>
<dbReference type="KEGG" id="snan:I6N98_00710"/>
<name>A0A7T4R104_9GAMM</name>
<dbReference type="RefSeq" id="WP_198569925.1">
    <property type="nucleotide sequence ID" value="NZ_CP066167.1"/>
</dbReference>
<organism evidence="2 3">
    <name type="scientific">Spongiibacter nanhainus</name>
    <dbReference type="NCBI Taxonomy" id="2794344"/>
    <lineage>
        <taxon>Bacteria</taxon>
        <taxon>Pseudomonadati</taxon>
        <taxon>Pseudomonadota</taxon>
        <taxon>Gammaproteobacteria</taxon>
        <taxon>Cellvibrionales</taxon>
        <taxon>Spongiibacteraceae</taxon>
        <taxon>Spongiibacter</taxon>
    </lineage>
</organism>